<evidence type="ECO:0000256" key="3">
    <source>
        <dbReference type="ARBA" id="ARBA00022679"/>
    </source>
</evidence>
<evidence type="ECO:0000313" key="5">
    <source>
        <dbReference type="Proteomes" id="UP001141806"/>
    </source>
</evidence>
<dbReference type="SUPFAM" id="SSF53756">
    <property type="entry name" value="UDP-Glycosyltransferase/glycogen phosphorylase"/>
    <property type="match status" value="1"/>
</dbReference>
<dbReference type="FunFam" id="3.40.50.2000:FF:000037">
    <property type="entry name" value="Glycosyltransferase"/>
    <property type="match status" value="1"/>
</dbReference>
<sequence length="464" mass="51690">MAAAKDSKELHVVMLPFLAFGHMVPFLHLSTALANAGIHVSFVSSTKNIQRLPKIPPHLSSLIQMVQLPLPIVNGLPLGAEATTDISMHQTPYLKIAYDLWKKPFKQFIDQNTPDWIIHDFAPYWISEFNIPHILFSVFSASVYSFFGPPEYLSDPNKYWTSPGLLSSPPEWITFPSSVAFRSYEAPYVLAGFFGTNASGVSDSERVATCIQSCQAVALRSCKEYEGEYLDLLEKLFKKPVIPVGLLPQAVPERKEGGLAEWEATFKWLDERKPHTVVFVGFGSECKLSKEQVYEIAHGLELSGLPFLWTLRKPMWAVEDSEALPPGFKVMTESMGLVCMGWAPQMEILAHPSIGGSLFHSGWGSIVETLQYGHSLIVLPLVMDQSLNASLLVERGLAVEVERGKDGSFERESIAKALRKGMVDVEGERNRVHAREMSKIFGDLDLHQGYIDGFAQYLKRGSGK</sequence>
<dbReference type="FunFam" id="3.40.50.2000:FF:000088">
    <property type="entry name" value="Glycosyltransferase"/>
    <property type="match status" value="1"/>
</dbReference>
<keyword evidence="2" id="KW-0328">Glycosyltransferase</keyword>
<dbReference type="Gene3D" id="3.40.50.2000">
    <property type="entry name" value="Glycogen Phosphorylase B"/>
    <property type="match status" value="2"/>
</dbReference>
<dbReference type="OrthoDB" id="5835829at2759"/>
<protein>
    <recommendedName>
        <fullName evidence="6">UDP-rhamnose:rhamnosyltransferase 1</fullName>
    </recommendedName>
</protein>
<dbReference type="GO" id="GO:0035251">
    <property type="term" value="F:UDP-glucosyltransferase activity"/>
    <property type="evidence" value="ECO:0007669"/>
    <property type="project" value="InterPro"/>
</dbReference>
<keyword evidence="5" id="KW-1185">Reference proteome</keyword>
<reference evidence="4" key="1">
    <citation type="journal article" date="2023" name="Plant J.">
        <title>The genome of the king protea, Protea cynaroides.</title>
        <authorList>
            <person name="Chang J."/>
            <person name="Duong T.A."/>
            <person name="Schoeman C."/>
            <person name="Ma X."/>
            <person name="Roodt D."/>
            <person name="Barker N."/>
            <person name="Li Z."/>
            <person name="Van de Peer Y."/>
            <person name="Mizrachi E."/>
        </authorList>
    </citation>
    <scope>NUCLEOTIDE SEQUENCE</scope>
    <source>
        <tissue evidence="4">Young leaves</tissue>
    </source>
</reference>
<proteinExistence type="inferred from homology"/>
<organism evidence="4 5">
    <name type="scientific">Protea cynaroides</name>
    <dbReference type="NCBI Taxonomy" id="273540"/>
    <lineage>
        <taxon>Eukaryota</taxon>
        <taxon>Viridiplantae</taxon>
        <taxon>Streptophyta</taxon>
        <taxon>Embryophyta</taxon>
        <taxon>Tracheophyta</taxon>
        <taxon>Spermatophyta</taxon>
        <taxon>Magnoliopsida</taxon>
        <taxon>Proteales</taxon>
        <taxon>Proteaceae</taxon>
        <taxon>Protea</taxon>
    </lineage>
</organism>
<evidence type="ECO:0000313" key="4">
    <source>
        <dbReference type="EMBL" id="KAJ4977684.1"/>
    </source>
</evidence>
<comment type="caution">
    <text evidence="4">The sequence shown here is derived from an EMBL/GenBank/DDBJ whole genome shotgun (WGS) entry which is preliminary data.</text>
</comment>
<dbReference type="PANTHER" id="PTHR48049">
    <property type="entry name" value="GLYCOSYLTRANSFERASE"/>
    <property type="match status" value="1"/>
</dbReference>
<dbReference type="PANTHER" id="PTHR48049:SF57">
    <property type="entry name" value="UDP-GLYCOSYLTRANSFERASE 91C1-LIKE"/>
    <property type="match status" value="1"/>
</dbReference>
<gene>
    <name evidence="4" type="ORF">NE237_008464</name>
</gene>
<evidence type="ECO:0008006" key="6">
    <source>
        <dbReference type="Google" id="ProtNLM"/>
    </source>
</evidence>
<accession>A0A9Q0QZQ4</accession>
<dbReference type="CDD" id="cd03784">
    <property type="entry name" value="GT1_Gtf-like"/>
    <property type="match status" value="1"/>
</dbReference>
<dbReference type="Pfam" id="PF00201">
    <property type="entry name" value="UDPGT"/>
    <property type="match status" value="1"/>
</dbReference>
<dbReference type="InterPro" id="IPR050481">
    <property type="entry name" value="UDP-glycosyltransf_plant"/>
</dbReference>
<dbReference type="AlphaFoldDB" id="A0A9Q0QZQ4"/>
<evidence type="ECO:0000256" key="1">
    <source>
        <dbReference type="ARBA" id="ARBA00009995"/>
    </source>
</evidence>
<dbReference type="InterPro" id="IPR002213">
    <property type="entry name" value="UDP_glucos_trans"/>
</dbReference>
<dbReference type="Proteomes" id="UP001141806">
    <property type="component" value="Unassembled WGS sequence"/>
</dbReference>
<dbReference type="EMBL" id="JAMYWD010000002">
    <property type="protein sequence ID" value="KAJ4977684.1"/>
    <property type="molecule type" value="Genomic_DNA"/>
</dbReference>
<name>A0A9Q0QZQ4_9MAGN</name>
<comment type="similarity">
    <text evidence="1">Belongs to the UDP-glycosyltransferase family.</text>
</comment>
<keyword evidence="3" id="KW-0808">Transferase</keyword>
<evidence type="ECO:0000256" key="2">
    <source>
        <dbReference type="ARBA" id="ARBA00022676"/>
    </source>
</evidence>